<proteinExistence type="predicted"/>
<dbReference type="AlphaFoldDB" id="A0A0R1TSW0"/>
<protein>
    <submittedName>
        <fullName evidence="1">Uncharacterized protein</fullName>
    </submittedName>
</protein>
<accession>A0A0R1TSW0</accession>
<gene>
    <name evidence="1" type="ORF">FC36_GL000180</name>
</gene>
<organism evidence="1 2">
    <name type="scientific">Ligilactobacillus equi DSM 15833 = JCM 10991</name>
    <dbReference type="NCBI Taxonomy" id="1423740"/>
    <lineage>
        <taxon>Bacteria</taxon>
        <taxon>Bacillati</taxon>
        <taxon>Bacillota</taxon>
        <taxon>Bacilli</taxon>
        <taxon>Lactobacillales</taxon>
        <taxon>Lactobacillaceae</taxon>
        <taxon>Ligilactobacillus</taxon>
    </lineage>
</organism>
<evidence type="ECO:0000313" key="1">
    <source>
        <dbReference type="EMBL" id="KRL84423.1"/>
    </source>
</evidence>
<name>A0A0R1TSW0_9LACO</name>
<dbReference type="Proteomes" id="UP000051048">
    <property type="component" value="Unassembled WGS sequence"/>
</dbReference>
<evidence type="ECO:0000313" key="2">
    <source>
        <dbReference type="Proteomes" id="UP000051048"/>
    </source>
</evidence>
<dbReference type="STRING" id="1423740.FC36_GL000180"/>
<comment type="caution">
    <text evidence="1">The sequence shown here is derived from an EMBL/GenBank/DDBJ whole genome shotgun (WGS) entry which is preliminary data.</text>
</comment>
<dbReference type="RefSeq" id="WP_025021274.1">
    <property type="nucleotide sequence ID" value="NZ_AZFH01000009.1"/>
</dbReference>
<reference evidence="1 2" key="1">
    <citation type="journal article" date="2015" name="Genome Announc.">
        <title>Expanding the biotechnology potential of lactobacilli through comparative genomics of 213 strains and associated genera.</title>
        <authorList>
            <person name="Sun Z."/>
            <person name="Harris H.M."/>
            <person name="McCann A."/>
            <person name="Guo C."/>
            <person name="Argimon S."/>
            <person name="Zhang W."/>
            <person name="Yang X."/>
            <person name="Jeffery I.B."/>
            <person name="Cooney J.C."/>
            <person name="Kagawa T.F."/>
            <person name="Liu W."/>
            <person name="Song Y."/>
            <person name="Salvetti E."/>
            <person name="Wrobel A."/>
            <person name="Rasinkangas P."/>
            <person name="Parkhill J."/>
            <person name="Rea M.C."/>
            <person name="O'Sullivan O."/>
            <person name="Ritari J."/>
            <person name="Douillard F.P."/>
            <person name="Paul Ross R."/>
            <person name="Yang R."/>
            <person name="Briner A.E."/>
            <person name="Felis G.E."/>
            <person name="de Vos W.M."/>
            <person name="Barrangou R."/>
            <person name="Klaenhammer T.R."/>
            <person name="Caufield P.W."/>
            <person name="Cui Y."/>
            <person name="Zhang H."/>
            <person name="O'Toole P.W."/>
        </authorList>
    </citation>
    <scope>NUCLEOTIDE SEQUENCE [LARGE SCALE GENOMIC DNA]</scope>
    <source>
        <strain evidence="1 2">DSM 15833</strain>
    </source>
</reference>
<dbReference type="PATRIC" id="fig|1423740.3.peg.192"/>
<dbReference type="EMBL" id="AZFH01000009">
    <property type="protein sequence ID" value="KRL84423.1"/>
    <property type="molecule type" value="Genomic_DNA"/>
</dbReference>
<sequence length="137" mass="15605">MAGQVSKAKEESKVVQTLNQLKKQLMENNMVISTSGVLSSWKAYVEVRCTYEDDIQPIGVIGINHRSEKPSFSLAIDQNDKAWQQFAPVARLEQYGKPCNNLLDKLLEQKQLVIDRTDKVKQSKKNVAEEMSLFNDF</sequence>